<name>A0A060T1X3_BLAAD</name>
<keyword evidence="4" id="KW-1133">Transmembrane helix</keyword>
<evidence type="ECO:0000256" key="6">
    <source>
        <dbReference type="ARBA" id="ARBA00023128"/>
    </source>
</evidence>
<evidence type="ECO:0000256" key="8">
    <source>
        <dbReference type="SAM" id="Coils"/>
    </source>
</evidence>
<evidence type="ECO:0000256" key="1">
    <source>
        <dbReference type="ARBA" id="ARBA00004173"/>
    </source>
</evidence>
<keyword evidence="6" id="KW-0496">Mitochondrion</keyword>
<dbReference type="AlphaFoldDB" id="A0A060T1X3"/>
<keyword evidence="7" id="KW-0472">Membrane</keyword>
<evidence type="ECO:0000256" key="9">
    <source>
        <dbReference type="SAM" id="MobiDB-lite"/>
    </source>
</evidence>
<protein>
    <submittedName>
        <fullName evidence="10">ARAD1C24508p</fullName>
    </submittedName>
</protein>
<evidence type="ECO:0000313" key="10">
    <source>
        <dbReference type="EMBL" id="CDP34963.1"/>
    </source>
</evidence>
<keyword evidence="5 8" id="KW-0175">Coiled coil</keyword>
<feature type="region of interest" description="Disordered" evidence="9">
    <location>
        <begin position="17"/>
        <end position="86"/>
    </location>
</feature>
<dbReference type="PANTHER" id="PTHR14360">
    <property type="entry name" value="PROTEIN FMP32, MITOCHONDRIAL"/>
    <property type="match status" value="1"/>
</dbReference>
<proteinExistence type="predicted"/>
<evidence type="ECO:0000256" key="2">
    <source>
        <dbReference type="ARBA" id="ARBA00004370"/>
    </source>
</evidence>
<evidence type="ECO:0000256" key="4">
    <source>
        <dbReference type="ARBA" id="ARBA00022989"/>
    </source>
</evidence>
<dbReference type="GO" id="GO:0016020">
    <property type="term" value="C:membrane"/>
    <property type="evidence" value="ECO:0007669"/>
    <property type="project" value="UniProtKB-SubCell"/>
</dbReference>
<feature type="compositionally biased region" description="Polar residues" evidence="9">
    <location>
        <begin position="30"/>
        <end position="50"/>
    </location>
</feature>
<evidence type="ECO:0000256" key="3">
    <source>
        <dbReference type="ARBA" id="ARBA00022692"/>
    </source>
</evidence>
<dbReference type="PANTHER" id="PTHR14360:SF12">
    <property type="entry name" value="MOZ PROTEIN REPRESENTS A CHROMATIN-ASSOCIATED ACETYLTRANSFERASE"/>
    <property type="match status" value="1"/>
</dbReference>
<feature type="region of interest" description="Disordered" evidence="9">
    <location>
        <begin position="300"/>
        <end position="321"/>
    </location>
</feature>
<evidence type="ECO:0000256" key="7">
    <source>
        <dbReference type="ARBA" id="ARBA00023136"/>
    </source>
</evidence>
<reference evidence="10" key="2">
    <citation type="submission" date="2014-06" db="EMBL/GenBank/DDBJ databases">
        <title>The complete genome of Blastobotrys (Arxula) adeninivorans LS3 - a yeast of biotechnological interest.</title>
        <authorList>
            <person name="Kunze G."/>
            <person name="Gaillardin C."/>
            <person name="Czernicka M."/>
            <person name="Durrens P."/>
            <person name="Martin T."/>
            <person name="Boer E."/>
            <person name="Gabaldon T."/>
            <person name="Cruz J."/>
            <person name="Talla E."/>
            <person name="Marck C."/>
            <person name="Goffeau A."/>
            <person name="Barbe V."/>
            <person name="Baret P."/>
            <person name="Baronian K."/>
            <person name="Beier S."/>
            <person name="Bleykasten C."/>
            <person name="Bode R."/>
            <person name="Casaregola S."/>
            <person name="Despons L."/>
            <person name="Fairhead C."/>
            <person name="Giersberg M."/>
            <person name="Gierski P."/>
            <person name="Hahnel U."/>
            <person name="Hartmann A."/>
            <person name="Jankowska D."/>
            <person name="Jubin C."/>
            <person name="Jung P."/>
            <person name="Lafontaine I."/>
            <person name="Leh-Louis V."/>
            <person name="Lemaire M."/>
            <person name="Marcet-Houben M."/>
            <person name="Mascher M."/>
            <person name="Morel G."/>
            <person name="Richard G.-F."/>
            <person name="Riechen J."/>
            <person name="Sacerdot C."/>
            <person name="Sarkar A."/>
            <person name="Savel G."/>
            <person name="Schacherer J."/>
            <person name="Sherman D."/>
            <person name="Straub M.-L."/>
            <person name="Stein N."/>
            <person name="Thierry A."/>
            <person name="Trautwein-Schult A."/>
            <person name="Westhof E."/>
            <person name="Worch S."/>
            <person name="Dujon B."/>
            <person name="Souciet J.-L."/>
            <person name="Wincker P."/>
            <person name="Scholz U."/>
            <person name="Neuveglise N."/>
        </authorList>
    </citation>
    <scope>NUCLEOTIDE SEQUENCE</scope>
    <source>
        <strain evidence="10">LS3</strain>
    </source>
</reference>
<dbReference type="Gene3D" id="1.20.5.340">
    <property type="match status" value="1"/>
</dbReference>
<accession>A0A060T1X3</accession>
<keyword evidence="3" id="KW-0812">Transmembrane</keyword>
<evidence type="ECO:0000256" key="5">
    <source>
        <dbReference type="ARBA" id="ARBA00023054"/>
    </source>
</evidence>
<dbReference type="InterPro" id="IPR024461">
    <property type="entry name" value="CCDC90-like"/>
</dbReference>
<gene>
    <name evidence="10" type="ORF">GNLVRS02_ARAD1C24508g</name>
</gene>
<comment type="subcellular location">
    <subcellularLocation>
        <location evidence="2">Membrane</location>
    </subcellularLocation>
    <subcellularLocation>
        <location evidence="1">Mitochondrion</location>
    </subcellularLocation>
</comment>
<dbReference type="PhylomeDB" id="A0A060T1X3"/>
<dbReference type="Pfam" id="PF07798">
    <property type="entry name" value="CCDC90-like"/>
    <property type="match status" value="1"/>
</dbReference>
<sequence length="341" mass="37754">MLRASFARTLRPGRFVGAKGLRKRKRRSESSVATTNSSLDGKANGGSSVKTPIGAQLGIQLKSSEGSSSSGTAPLHHLPPSTEQDPAKVQFGFGSMKPSATIEPEGEEKEPEDLQKYYHYFDTQRIYSGLKYAGFTEGQADVIMLTIRDLLSRKLADAREKASPISAAENEAYLFEAACSEIRSDIQIARQTQAADFRSSVSRLQRDAEILQQEMAELMSSLKSEMEMDINDRKNATRAEESALDLRIQELDNRITIDIISDLKSQVEELRWQTTRRGLIAVLLVASGILLATTWTRKDDKPRKVAPSAPPEEFQVPVLASSEVDDYPADERVEILGYPKT</sequence>
<dbReference type="EMBL" id="HG937693">
    <property type="protein sequence ID" value="CDP34963.1"/>
    <property type="molecule type" value="Genomic_DNA"/>
</dbReference>
<dbReference type="GO" id="GO:0005739">
    <property type="term" value="C:mitochondrion"/>
    <property type="evidence" value="ECO:0007669"/>
    <property type="project" value="UniProtKB-SubCell"/>
</dbReference>
<organism evidence="10">
    <name type="scientific">Blastobotrys adeninivorans</name>
    <name type="common">Yeast</name>
    <name type="synonym">Arxula adeninivorans</name>
    <dbReference type="NCBI Taxonomy" id="409370"/>
    <lineage>
        <taxon>Eukaryota</taxon>
        <taxon>Fungi</taxon>
        <taxon>Dikarya</taxon>
        <taxon>Ascomycota</taxon>
        <taxon>Saccharomycotina</taxon>
        <taxon>Dipodascomycetes</taxon>
        <taxon>Dipodascales</taxon>
        <taxon>Trichomonascaceae</taxon>
        <taxon>Blastobotrys</taxon>
    </lineage>
</organism>
<reference evidence="10" key="1">
    <citation type="submission" date="2014-02" db="EMBL/GenBank/DDBJ databases">
        <authorList>
            <person name="Genoscope - CEA"/>
        </authorList>
    </citation>
    <scope>NUCLEOTIDE SEQUENCE</scope>
    <source>
        <strain evidence="10">LS3</strain>
    </source>
</reference>
<feature type="coiled-coil region" evidence="8">
    <location>
        <begin position="194"/>
        <end position="228"/>
    </location>
</feature>